<evidence type="ECO:0000256" key="1">
    <source>
        <dbReference type="ARBA" id="ARBA00004123"/>
    </source>
</evidence>
<dbReference type="FunFam" id="3.40.50.2000:FF:000086">
    <property type="entry name" value="Glycosyltransferase"/>
    <property type="match status" value="2"/>
</dbReference>
<keyword evidence="5" id="KW-0808">Transferase</keyword>
<dbReference type="GO" id="GO:0005634">
    <property type="term" value="C:nucleus"/>
    <property type="evidence" value="ECO:0007669"/>
    <property type="project" value="UniProtKB-SubCell"/>
</dbReference>
<evidence type="ECO:0000256" key="6">
    <source>
        <dbReference type="ARBA" id="ARBA00023242"/>
    </source>
</evidence>
<comment type="subcellular location">
    <subcellularLocation>
        <location evidence="1">Nucleus</location>
    </subcellularLocation>
</comment>
<evidence type="ECO:0000256" key="9">
    <source>
        <dbReference type="ARBA" id="ARBA00069714"/>
    </source>
</evidence>
<dbReference type="InterPro" id="IPR035595">
    <property type="entry name" value="UDP_glycos_trans_CS"/>
</dbReference>
<dbReference type="PANTHER" id="PTHR48048">
    <property type="entry name" value="GLYCOSYLTRANSFERASE"/>
    <property type="match status" value="1"/>
</dbReference>
<keyword evidence="13" id="KW-1185">Reference proteome</keyword>
<comment type="pathway">
    <text evidence="2">Pigment biosynthesis; anthocyanin biosynthesis.</text>
</comment>
<dbReference type="Pfam" id="PF00201">
    <property type="entry name" value="UDPGT"/>
    <property type="match status" value="2"/>
</dbReference>
<sequence>MYKYGIMQGWSSCEEAEMQSGERERAPKEERSQLWFPKAPESQTADLKETGSSKAATESSVGVSTAPWTIKARARCTAYLVVAACVRGLGCSKHLDFSLSSAPCIGNNVYRVILVSNQRHFAARPDPSMATPTVVLVPVWGAGHLMSMLEAGKRLLARGGRAFSLTVLVLRPPTEHEARDVDAHIRREEASGLDVRFVRLPAVEPPRDFVGIEEFVSRFVQLHAPHVGAALSALPAASPAAALVLDFFCTTLLDVARDLAVPAYVYFTASAGMLALFLRLPSLHEEVTVEFEELDGAAVDVPGLPPLPPTCLPNPVMDKKNPNYTWFVYHGRRFAETDGVIVNTAAELERSVLAAIADGRCTPGVRAPMVYPIGPVISFDPTRPDEQPPHECARWLDAQPPGSVVLLCFGSVGFFDAPQAHEVARGLERSGHRFLWVLRGPPAPGSRHPSDANLAELLPDGFLERTKSRGLVWPTKAPQKEILAHAAVGGFVTHGGWNSTLESLWHGVPMAPWPLYAEQHLNAFTLVAYMGVAVAMKVNRKRNNFMEAAEVERAVKELMGGGEEGRKAREKATEMKAACRNAVDEGGSSYAALQMLAEELCATNKSAIEMARASLNVLLLPEPGSGHLMSLIEAGKRLLGHPGAGGEDRAPEFTVTVLVVRPPTPQSASEVDAHVRRVAASGIGVRFHHLPAVEPPAVCAGNTQEFKSRYLELYKPHVEAAARELGAAALVVDFFATTVLDVARALAVPAYVYFTSTAALLALTLRLPALDEAVAVDFEAFEGTVDVPGMPPVPAENVPVFLARKSSPNFTWFVYHGRRFMDADGIIVNTVAELEPGLLAAIAEGQCVPGRPAPPLYPIGPVLDLGSMNKDAFGEEPEPCVRWLDVQPRASVVFLCFGSMGWFDAAKAREVAAGLERSGHRFLWALRGPPAGSLHPSDADLDELLPAGFLERTKDRGLVWPRWTPQKAVLSHPAVGGFVTHCGWNSTLESLWHGVPLVPWPLYAEQHLNAFELVSVMGVAVAMKVDRRRGNFVEASELERAVRALMDDGGDGEGQKAREKAADMKAACRKAVEEGGSSHVALERLRDAIRKCASAATASA</sequence>
<dbReference type="GO" id="GO:0035251">
    <property type="term" value="F:UDP-glucosyltransferase activity"/>
    <property type="evidence" value="ECO:0007669"/>
    <property type="project" value="InterPro"/>
</dbReference>
<proteinExistence type="inferred from homology"/>
<organism evidence="12 13">
    <name type="scientific">Paspalum notatum var. saurae</name>
    <dbReference type="NCBI Taxonomy" id="547442"/>
    <lineage>
        <taxon>Eukaryota</taxon>
        <taxon>Viridiplantae</taxon>
        <taxon>Streptophyta</taxon>
        <taxon>Embryophyta</taxon>
        <taxon>Tracheophyta</taxon>
        <taxon>Spermatophyta</taxon>
        <taxon>Magnoliopsida</taxon>
        <taxon>Liliopsida</taxon>
        <taxon>Poales</taxon>
        <taxon>Poaceae</taxon>
        <taxon>PACMAD clade</taxon>
        <taxon>Panicoideae</taxon>
        <taxon>Andropogonodae</taxon>
        <taxon>Paspaleae</taxon>
        <taxon>Paspalinae</taxon>
        <taxon>Paspalum</taxon>
    </lineage>
</organism>
<dbReference type="PROSITE" id="PS00375">
    <property type="entry name" value="UDPGT"/>
    <property type="match status" value="1"/>
</dbReference>
<evidence type="ECO:0000256" key="7">
    <source>
        <dbReference type="ARBA" id="ARBA00052232"/>
    </source>
</evidence>
<dbReference type="InterPro" id="IPR002213">
    <property type="entry name" value="UDP_glucos_trans"/>
</dbReference>
<evidence type="ECO:0000256" key="8">
    <source>
        <dbReference type="ARBA" id="ARBA00058579"/>
    </source>
</evidence>
<dbReference type="Proteomes" id="UP001341281">
    <property type="component" value="Chromosome 03"/>
</dbReference>
<dbReference type="CDD" id="cd03784">
    <property type="entry name" value="GT1_Gtf-like"/>
    <property type="match status" value="2"/>
</dbReference>
<evidence type="ECO:0000313" key="12">
    <source>
        <dbReference type="EMBL" id="WVZ66023.1"/>
    </source>
</evidence>
<evidence type="ECO:0000256" key="2">
    <source>
        <dbReference type="ARBA" id="ARBA00004935"/>
    </source>
</evidence>
<name>A0AAQ3T2V9_PASNO</name>
<evidence type="ECO:0000256" key="4">
    <source>
        <dbReference type="ARBA" id="ARBA00022676"/>
    </source>
</evidence>
<keyword evidence="6" id="KW-0539">Nucleus</keyword>
<protein>
    <recommendedName>
        <fullName evidence="9">Malvidin galactosylase UGT88C3</fullName>
    </recommendedName>
    <alternativeName>
        <fullName evidence="10">UDP-glycosyltransferase 88C3</fullName>
    </alternativeName>
</protein>
<dbReference type="Gene3D" id="3.40.50.2000">
    <property type="entry name" value="Glycogen Phosphorylase B"/>
    <property type="match status" value="4"/>
</dbReference>
<reference evidence="12 13" key="1">
    <citation type="submission" date="2024-02" db="EMBL/GenBank/DDBJ databases">
        <title>High-quality chromosome-scale genome assembly of Pensacola bahiagrass (Paspalum notatum Flugge var. saurae).</title>
        <authorList>
            <person name="Vega J.M."/>
            <person name="Podio M."/>
            <person name="Orjuela J."/>
            <person name="Siena L.A."/>
            <person name="Pessino S.C."/>
            <person name="Combes M.C."/>
            <person name="Mariac C."/>
            <person name="Albertini E."/>
            <person name="Pupilli F."/>
            <person name="Ortiz J.P.A."/>
            <person name="Leblanc O."/>
        </authorList>
    </citation>
    <scope>NUCLEOTIDE SEQUENCE [LARGE SCALE GENOMIC DNA]</scope>
    <source>
        <strain evidence="12">R1</strain>
        <tissue evidence="12">Leaf</tissue>
    </source>
</reference>
<feature type="region of interest" description="Disordered" evidence="11">
    <location>
        <begin position="16"/>
        <end position="58"/>
    </location>
</feature>
<evidence type="ECO:0000256" key="10">
    <source>
        <dbReference type="ARBA" id="ARBA00080193"/>
    </source>
</evidence>
<keyword evidence="4" id="KW-0328">Glycosyltransferase</keyword>
<evidence type="ECO:0000256" key="11">
    <source>
        <dbReference type="SAM" id="MobiDB-lite"/>
    </source>
</evidence>
<dbReference type="PANTHER" id="PTHR48048:SF30">
    <property type="entry name" value="GLYCOSYLTRANSFERASE"/>
    <property type="match status" value="1"/>
</dbReference>
<evidence type="ECO:0000313" key="13">
    <source>
        <dbReference type="Proteomes" id="UP001341281"/>
    </source>
</evidence>
<dbReference type="AlphaFoldDB" id="A0AAQ3T2V9"/>
<comment type="function">
    <text evidence="8">UDP-glycosyltransferase which uses UDP-galactose and malvidin as substrates to catalyze the biosynthesis of malvidin 3-O-galactoside, an anthocyanin conferring purple pigmentation.</text>
</comment>
<evidence type="ECO:0000256" key="5">
    <source>
        <dbReference type="ARBA" id="ARBA00022679"/>
    </source>
</evidence>
<accession>A0AAQ3T2V9</accession>
<comment type="similarity">
    <text evidence="3">Belongs to the UDP-glycosyltransferase family.</text>
</comment>
<dbReference type="EMBL" id="CP144747">
    <property type="protein sequence ID" value="WVZ66023.1"/>
    <property type="molecule type" value="Genomic_DNA"/>
</dbReference>
<dbReference type="FunFam" id="3.40.50.2000:FF:000089">
    <property type="entry name" value="Glycosyltransferase"/>
    <property type="match status" value="2"/>
</dbReference>
<dbReference type="SUPFAM" id="SSF53756">
    <property type="entry name" value="UDP-Glycosyltransferase/glycogen phosphorylase"/>
    <property type="match status" value="2"/>
</dbReference>
<evidence type="ECO:0000256" key="3">
    <source>
        <dbReference type="ARBA" id="ARBA00009995"/>
    </source>
</evidence>
<comment type="catalytic activity">
    <reaction evidence="7">
        <text>malvidin + UDP-alpha-D-galactose = malvidin 3-O-beta-D-galactoside + UDP + H(+)</text>
        <dbReference type="Rhea" id="RHEA:74131"/>
        <dbReference type="ChEBI" id="CHEBI:15378"/>
        <dbReference type="ChEBI" id="CHEBI:58223"/>
        <dbReference type="ChEBI" id="CHEBI:66914"/>
        <dbReference type="ChEBI" id="CHEBI:144781"/>
        <dbReference type="ChEBI" id="CHEBI:193100"/>
    </reaction>
    <physiologicalReaction direction="left-to-right" evidence="7">
        <dbReference type="Rhea" id="RHEA:74132"/>
    </physiologicalReaction>
</comment>
<dbReference type="InterPro" id="IPR050481">
    <property type="entry name" value="UDP-glycosyltransf_plant"/>
</dbReference>
<feature type="compositionally biased region" description="Basic and acidic residues" evidence="11">
    <location>
        <begin position="20"/>
        <end position="32"/>
    </location>
</feature>
<gene>
    <name evidence="12" type="ORF">U9M48_015302</name>
</gene>